<sequence>MILDQTDVRAIANRYAAQLQFCCTQNLISHSLSQSVHANIITSGFKPRGHILNRLIDIYCKSNNIVYARYLFDKIPKPDIISRTTLISAYSELGNVNFAKNIFDEAPLSILDTVSYNAMITGFSHNNDGYNAVKLFNEMRKYGFKPDNLTFASLLSAAALVAHDERECKQLHCNVVKAGADLFVSVLNALISLYVKCGFSLLSPMSDARKLFDQMKKRDELSWMNMITGYVRNGEIESARELFDGMTENLQVAYNAMISGYVQHGFMLKALEMFKSMHLEGIELDEFTYTSVISGCANSGLFLIGKQVHGSILRTGWRPASKLALPVNNALVTLYCKCGKVDQARQIFDSMLEKDHVSWNAILSGYVSVGRIDGAKNVFNAMPEKDLLTWMVMILGFAQNGYGEDALKLFDRMRTEGLAPCDYSFAGAITACASLGALEHGRQLHAQLIQLGFNSSLSAGNALITMYARCGVVEAAHVVFHTMPYIDSISWNSLITAFGQHGHGLQALKVFDLMLQENIKPDRITLLIVLTACSHSGLVKEGCKYFESMDNVYGITPDEDHYARFIDLLCRAGKISEANDLIQNLPFKPGAPIWEELLNGCRIHGNMEVGIQAADQLFQLTPQHGGTYILLANMYADAGRREDMAKVRMMMRERGVKKEPGCSWLEVANKVHVFLVDDTSHPQVHEKEYALSTHSERLAVGFGLLKLPRGATVRVLKNLRMCGDCHTAFKFISKLVEREIVVRDGRRFHRFRNGECSCGNYW</sequence>
<comment type="caution">
    <text evidence="4">The sequence shown here is derived from an EMBL/GenBank/DDBJ whole genome shotgun (WGS) entry which is preliminary data.</text>
</comment>
<dbReference type="GO" id="GO:0009451">
    <property type="term" value="P:RNA modification"/>
    <property type="evidence" value="ECO:0007669"/>
    <property type="project" value="InterPro"/>
</dbReference>
<feature type="repeat" description="PPR" evidence="2">
    <location>
        <begin position="355"/>
        <end position="385"/>
    </location>
</feature>
<keyword evidence="1" id="KW-0677">Repeat</keyword>
<organism evidence="4 5">
    <name type="scientific">Papaver atlanticum</name>
    <dbReference type="NCBI Taxonomy" id="357466"/>
    <lineage>
        <taxon>Eukaryota</taxon>
        <taxon>Viridiplantae</taxon>
        <taxon>Streptophyta</taxon>
        <taxon>Embryophyta</taxon>
        <taxon>Tracheophyta</taxon>
        <taxon>Spermatophyta</taxon>
        <taxon>Magnoliopsida</taxon>
        <taxon>Ranunculales</taxon>
        <taxon>Papaveraceae</taxon>
        <taxon>Papaveroideae</taxon>
        <taxon>Papaver</taxon>
    </lineage>
</organism>
<dbReference type="InterPro" id="IPR002885">
    <property type="entry name" value="PPR_rpt"/>
</dbReference>
<dbReference type="PANTHER" id="PTHR47926">
    <property type="entry name" value="PENTATRICOPEPTIDE REPEAT-CONTAINING PROTEIN"/>
    <property type="match status" value="1"/>
</dbReference>
<dbReference type="NCBIfam" id="TIGR00756">
    <property type="entry name" value="PPR"/>
    <property type="match status" value="7"/>
</dbReference>
<dbReference type="FunFam" id="1.25.40.10:FF:000677">
    <property type="entry name" value="Pentatricopeptide repeat-containing protein"/>
    <property type="match status" value="1"/>
</dbReference>
<feature type="repeat" description="PPR" evidence="2">
    <location>
        <begin position="324"/>
        <end position="354"/>
    </location>
</feature>
<accession>A0AAD4SXP6</accession>
<name>A0AAD4SXP6_9MAGN</name>
<feature type="repeat" description="PPR" evidence="2">
    <location>
        <begin position="219"/>
        <end position="249"/>
    </location>
</feature>
<protein>
    <recommendedName>
        <fullName evidence="3">DYW domain-containing protein</fullName>
    </recommendedName>
</protein>
<dbReference type="Pfam" id="PF13041">
    <property type="entry name" value="PPR_2"/>
    <property type="match status" value="3"/>
</dbReference>
<dbReference type="EMBL" id="JAJJMB010007708">
    <property type="protein sequence ID" value="KAI3928453.1"/>
    <property type="molecule type" value="Genomic_DNA"/>
</dbReference>
<dbReference type="GO" id="GO:0003723">
    <property type="term" value="F:RNA binding"/>
    <property type="evidence" value="ECO:0007669"/>
    <property type="project" value="InterPro"/>
</dbReference>
<feature type="repeat" description="PPR" evidence="2">
    <location>
        <begin position="487"/>
        <end position="521"/>
    </location>
</feature>
<proteinExistence type="predicted"/>
<evidence type="ECO:0000256" key="2">
    <source>
        <dbReference type="PROSITE-ProRule" id="PRU00708"/>
    </source>
</evidence>
<dbReference type="InterPro" id="IPR046960">
    <property type="entry name" value="PPR_At4g14850-like_plant"/>
</dbReference>
<evidence type="ECO:0000313" key="5">
    <source>
        <dbReference type="Proteomes" id="UP001202328"/>
    </source>
</evidence>
<dbReference type="GO" id="GO:0008270">
    <property type="term" value="F:zinc ion binding"/>
    <property type="evidence" value="ECO:0007669"/>
    <property type="project" value="InterPro"/>
</dbReference>
<dbReference type="FunFam" id="1.25.40.10:FF:000566">
    <property type="entry name" value="Pentatricopeptide repeat-containing protein"/>
    <property type="match status" value="1"/>
</dbReference>
<feature type="repeat" description="PPR" evidence="2">
    <location>
        <begin position="285"/>
        <end position="319"/>
    </location>
</feature>
<dbReference type="InterPro" id="IPR046848">
    <property type="entry name" value="E_motif"/>
</dbReference>
<dbReference type="Proteomes" id="UP001202328">
    <property type="component" value="Unassembled WGS sequence"/>
</dbReference>
<dbReference type="PANTHER" id="PTHR47926:SF541">
    <property type="entry name" value="DYW DOMAIN-CONTAINING PROTEIN"/>
    <property type="match status" value="1"/>
</dbReference>
<gene>
    <name evidence="4" type="ORF">MKW98_024054</name>
</gene>
<dbReference type="SUPFAM" id="SSF48452">
    <property type="entry name" value="TPR-like"/>
    <property type="match status" value="1"/>
</dbReference>
<dbReference type="InterPro" id="IPR032867">
    <property type="entry name" value="DYW_dom"/>
</dbReference>
<dbReference type="Pfam" id="PF01535">
    <property type="entry name" value="PPR"/>
    <property type="match status" value="7"/>
</dbReference>
<dbReference type="Gene3D" id="1.25.40.10">
    <property type="entry name" value="Tetratricopeptide repeat domain"/>
    <property type="match status" value="5"/>
</dbReference>
<evidence type="ECO:0000259" key="3">
    <source>
        <dbReference type="Pfam" id="PF14432"/>
    </source>
</evidence>
<keyword evidence="5" id="KW-1185">Reference proteome</keyword>
<dbReference type="InterPro" id="IPR011990">
    <property type="entry name" value="TPR-like_helical_dom_sf"/>
</dbReference>
<dbReference type="AlphaFoldDB" id="A0AAD4SXP6"/>
<feature type="domain" description="DYW" evidence="3">
    <location>
        <begin position="685"/>
        <end position="762"/>
    </location>
</feature>
<evidence type="ECO:0000256" key="1">
    <source>
        <dbReference type="ARBA" id="ARBA00022737"/>
    </source>
</evidence>
<dbReference type="Pfam" id="PF14432">
    <property type="entry name" value="DYW_deaminase"/>
    <property type="match status" value="1"/>
</dbReference>
<dbReference type="Pfam" id="PF20431">
    <property type="entry name" value="E_motif"/>
    <property type="match status" value="1"/>
</dbReference>
<feature type="repeat" description="PPR" evidence="2">
    <location>
        <begin position="250"/>
        <end position="284"/>
    </location>
</feature>
<feature type="repeat" description="PPR" evidence="2">
    <location>
        <begin position="386"/>
        <end position="420"/>
    </location>
</feature>
<dbReference type="PROSITE" id="PS51375">
    <property type="entry name" value="PPR"/>
    <property type="match status" value="8"/>
</dbReference>
<evidence type="ECO:0000313" key="4">
    <source>
        <dbReference type="EMBL" id="KAI3928453.1"/>
    </source>
</evidence>
<feature type="repeat" description="PPR" evidence="2">
    <location>
        <begin position="112"/>
        <end position="146"/>
    </location>
</feature>
<reference evidence="4" key="1">
    <citation type="submission" date="2022-04" db="EMBL/GenBank/DDBJ databases">
        <title>A functionally conserved STORR gene fusion in Papaver species that diverged 16.8 million years ago.</title>
        <authorList>
            <person name="Catania T."/>
        </authorList>
    </citation>
    <scope>NUCLEOTIDE SEQUENCE</scope>
    <source>
        <strain evidence="4">S-188037</strain>
    </source>
</reference>